<feature type="binding site" evidence="7">
    <location>
        <position position="41"/>
    </location>
    <ligand>
        <name>ATP</name>
        <dbReference type="ChEBI" id="CHEBI:30616"/>
    </ligand>
</feature>
<organism evidence="9 10">
    <name type="scientific">Usitatibacter rugosus</name>
    <dbReference type="NCBI Taxonomy" id="2732067"/>
    <lineage>
        <taxon>Bacteria</taxon>
        <taxon>Pseudomonadati</taxon>
        <taxon>Pseudomonadota</taxon>
        <taxon>Betaproteobacteria</taxon>
        <taxon>Nitrosomonadales</taxon>
        <taxon>Usitatibacteraceae</taxon>
        <taxon>Usitatibacter</taxon>
    </lineage>
</organism>
<dbReference type="SMART" id="SM00220">
    <property type="entry name" value="S_TKc"/>
    <property type="match status" value="1"/>
</dbReference>
<dbReference type="GO" id="GO:0004674">
    <property type="term" value="F:protein serine/threonine kinase activity"/>
    <property type="evidence" value="ECO:0007669"/>
    <property type="project" value="UniProtKB-KW"/>
</dbReference>
<evidence type="ECO:0000259" key="8">
    <source>
        <dbReference type="PROSITE" id="PS50011"/>
    </source>
</evidence>
<evidence type="ECO:0000256" key="5">
    <source>
        <dbReference type="ARBA" id="ARBA00022777"/>
    </source>
</evidence>
<dbReference type="PANTHER" id="PTHR43289:SF34">
    <property type="entry name" value="SERINE_THREONINE-PROTEIN KINASE YBDM-RELATED"/>
    <property type="match status" value="1"/>
</dbReference>
<accession>A0A6M4GZB7</accession>
<dbReference type="Proteomes" id="UP000501534">
    <property type="component" value="Chromosome"/>
</dbReference>
<dbReference type="GO" id="GO:0005524">
    <property type="term" value="F:ATP binding"/>
    <property type="evidence" value="ECO:0007669"/>
    <property type="project" value="UniProtKB-UniRule"/>
</dbReference>
<dbReference type="AlphaFoldDB" id="A0A6M4GZB7"/>
<evidence type="ECO:0000256" key="3">
    <source>
        <dbReference type="ARBA" id="ARBA00022679"/>
    </source>
</evidence>
<dbReference type="EMBL" id="CP053069">
    <property type="protein sequence ID" value="QJR12362.1"/>
    <property type="molecule type" value="Genomic_DNA"/>
</dbReference>
<evidence type="ECO:0000256" key="7">
    <source>
        <dbReference type="PROSITE-ProRule" id="PRU10141"/>
    </source>
</evidence>
<keyword evidence="3 9" id="KW-0808">Transferase</keyword>
<dbReference type="PROSITE" id="PS50011">
    <property type="entry name" value="PROTEIN_KINASE_DOM"/>
    <property type="match status" value="1"/>
</dbReference>
<dbReference type="PROSITE" id="PS00107">
    <property type="entry name" value="PROTEIN_KINASE_ATP"/>
    <property type="match status" value="1"/>
</dbReference>
<keyword evidence="6 7" id="KW-0067">ATP-binding</keyword>
<gene>
    <name evidence="9" type="primary">pknD_10</name>
    <name evidence="9" type="ORF">DSM104443_03448</name>
</gene>
<feature type="domain" description="Protein kinase" evidence="8">
    <location>
        <begin position="12"/>
        <end position="271"/>
    </location>
</feature>
<keyword evidence="5 9" id="KW-0418">Kinase</keyword>
<dbReference type="PANTHER" id="PTHR43289">
    <property type="entry name" value="MITOGEN-ACTIVATED PROTEIN KINASE KINASE KINASE 20-RELATED"/>
    <property type="match status" value="1"/>
</dbReference>
<dbReference type="EC" id="2.7.11.1" evidence="1"/>
<dbReference type="KEGG" id="uru:DSM104443_03448"/>
<dbReference type="InterPro" id="IPR058395">
    <property type="entry name" value="DUF8082"/>
</dbReference>
<dbReference type="InterPro" id="IPR000719">
    <property type="entry name" value="Prot_kinase_dom"/>
</dbReference>
<dbReference type="FunFam" id="1.10.510.10:FF:000021">
    <property type="entry name" value="Serine/threonine protein kinase"/>
    <property type="match status" value="1"/>
</dbReference>
<protein>
    <recommendedName>
        <fullName evidence="1">non-specific serine/threonine protein kinase</fullName>
        <ecNumber evidence="1">2.7.11.1</ecNumber>
    </recommendedName>
</protein>
<dbReference type="RefSeq" id="WP_171094502.1">
    <property type="nucleotide sequence ID" value="NZ_CP053069.1"/>
</dbReference>
<sequence>MADNAPEKIGKYKVVRPLGKGAMGMVYEGYDPVIERRVAIKTILAEYLEAAEMEEAVARFKREAQAGGRLMHPGIIGVYEYGDEGGMAYIVMEYCDGEELKNVFREGRRYELIDTFEIMKQLLSALEYSHKQGVVHRDIKPANLMILPGPKVKIMDFGIARLESSSLTQVGTVVGTPTHMAPEQLMGIQADGRADLWSAGVILYEMLTAVNPFLAETPATVMHRVLQVTPEPPSSVNPALPPGFDGVIARALAKKPADRFASARDFQLALLQALQGKAVAGTSSVERTLPPGAAARAESTRISMRAPAERRPLVVDPSILAELERSLSRHIGPLAKVLVKQGQGEAKDMDELLELLAANIPREERGEFLAKAATIRKKAVAAAEAPAPAPAAPAPSPAVDATQSAKAQKTRINFTPEAVATAEKRLASYVGPLAKILIKDAVNKSATLKELYLSLASHIDDEDERKAFLKSVDL</sequence>
<name>A0A6M4GZB7_9PROT</name>
<dbReference type="InterPro" id="IPR008271">
    <property type="entry name" value="Ser/Thr_kinase_AS"/>
</dbReference>
<evidence type="ECO:0000256" key="6">
    <source>
        <dbReference type="ARBA" id="ARBA00022840"/>
    </source>
</evidence>
<dbReference type="Pfam" id="PF26309">
    <property type="entry name" value="DUF8082"/>
    <property type="match status" value="2"/>
</dbReference>
<evidence type="ECO:0000313" key="9">
    <source>
        <dbReference type="EMBL" id="QJR12362.1"/>
    </source>
</evidence>
<dbReference type="Gene3D" id="3.30.200.20">
    <property type="entry name" value="Phosphorylase Kinase, domain 1"/>
    <property type="match status" value="1"/>
</dbReference>
<dbReference type="InterPro" id="IPR011009">
    <property type="entry name" value="Kinase-like_dom_sf"/>
</dbReference>
<dbReference type="SUPFAM" id="SSF56112">
    <property type="entry name" value="Protein kinase-like (PK-like)"/>
    <property type="match status" value="1"/>
</dbReference>
<dbReference type="CDD" id="cd14014">
    <property type="entry name" value="STKc_PknB_like"/>
    <property type="match status" value="1"/>
</dbReference>
<dbReference type="Pfam" id="PF00069">
    <property type="entry name" value="Pkinase"/>
    <property type="match status" value="1"/>
</dbReference>
<dbReference type="PROSITE" id="PS00108">
    <property type="entry name" value="PROTEIN_KINASE_ST"/>
    <property type="match status" value="1"/>
</dbReference>
<evidence type="ECO:0000256" key="1">
    <source>
        <dbReference type="ARBA" id="ARBA00012513"/>
    </source>
</evidence>
<reference evidence="9 10" key="1">
    <citation type="submission" date="2020-04" db="EMBL/GenBank/DDBJ databases">
        <title>Usitatibacter rugosus gen. nov., sp. nov. and Usitatibacter palustris sp. nov., novel members of Usitatibacteraceae fam. nov. within the order Nitrosomonadales isolated from soil.</title>
        <authorList>
            <person name="Huber K.J."/>
            <person name="Neumann-Schaal M."/>
            <person name="Geppert A."/>
            <person name="Luckner M."/>
            <person name="Wanner G."/>
            <person name="Overmann J."/>
        </authorList>
    </citation>
    <scope>NUCLEOTIDE SEQUENCE [LARGE SCALE GENOMIC DNA]</scope>
    <source>
        <strain evidence="9 10">0125_3</strain>
    </source>
</reference>
<dbReference type="Gene3D" id="1.10.510.10">
    <property type="entry name" value="Transferase(Phosphotransferase) domain 1"/>
    <property type="match status" value="1"/>
</dbReference>
<proteinExistence type="predicted"/>
<evidence type="ECO:0000313" key="10">
    <source>
        <dbReference type="Proteomes" id="UP000501534"/>
    </source>
</evidence>
<keyword evidence="4 7" id="KW-0547">Nucleotide-binding</keyword>
<keyword evidence="10" id="KW-1185">Reference proteome</keyword>
<evidence type="ECO:0000256" key="2">
    <source>
        <dbReference type="ARBA" id="ARBA00022527"/>
    </source>
</evidence>
<keyword evidence="2" id="KW-0723">Serine/threonine-protein kinase</keyword>
<evidence type="ECO:0000256" key="4">
    <source>
        <dbReference type="ARBA" id="ARBA00022741"/>
    </source>
</evidence>
<dbReference type="InterPro" id="IPR017441">
    <property type="entry name" value="Protein_kinase_ATP_BS"/>
</dbReference>